<accession>A0A7X6DLY1</accession>
<evidence type="ECO:0000259" key="4">
    <source>
        <dbReference type="Pfam" id="PF19190"/>
    </source>
</evidence>
<feature type="domain" description="BACON" evidence="4">
    <location>
        <begin position="375"/>
        <end position="446"/>
    </location>
</feature>
<dbReference type="GO" id="GO:0009523">
    <property type="term" value="C:photosystem II"/>
    <property type="evidence" value="ECO:0007669"/>
    <property type="project" value="UniProtKB-KW"/>
</dbReference>
<organism evidence="5 6">
    <name type="scientific">Candidatus Manganitrophus noduliformans</name>
    <dbReference type="NCBI Taxonomy" id="2606439"/>
    <lineage>
        <taxon>Bacteria</taxon>
        <taxon>Pseudomonadati</taxon>
        <taxon>Nitrospirota</taxon>
        <taxon>Nitrospiria</taxon>
        <taxon>Candidatus Troglogloeales</taxon>
        <taxon>Candidatus Manganitrophaceae</taxon>
        <taxon>Candidatus Manganitrophus</taxon>
    </lineage>
</organism>
<comment type="caution">
    <text evidence="5">The sequence shown here is derived from an EMBL/GenBank/DDBJ whole genome shotgun (WGS) entry which is preliminary data.</text>
</comment>
<evidence type="ECO:0000313" key="5">
    <source>
        <dbReference type="EMBL" id="NKE69643.1"/>
    </source>
</evidence>
<dbReference type="SUPFAM" id="SSF110296">
    <property type="entry name" value="Oligoxyloglucan reducing end-specific cellobiohydrolase"/>
    <property type="match status" value="2"/>
</dbReference>
<dbReference type="RefSeq" id="WP_168057936.1">
    <property type="nucleotide sequence ID" value="NZ_VTOW01000001.1"/>
</dbReference>
<dbReference type="Proteomes" id="UP000534783">
    <property type="component" value="Unassembled WGS sequence"/>
</dbReference>
<dbReference type="Pfam" id="PF14870">
    <property type="entry name" value="PSII_BNR"/>
    <property type="match status" value="2"/>
</dbReference>
<dbReference type="Pfam" id="PF19190">
    <property type="entry name" value="BACON_2"/>
    <property type="match status" value="2"/>
</dbReference>
<dbReference type="InterPro" id="IPR015943">
    <property type="entry name" value="WD40/YVTN_repeat-like_dom_sf"/>
</dbReference>
<keyword evidence="2" id="KW-0604">Photosystem II</keyword>
<keyword evidence="1" id="KW-0602">Photosynthesis</keyword>
<protein>
    <recommendedName>
        <fullName evidence="7">Photosynthesis system II assembly factor Ycf48/Hcf136-like domain-containing protein</fullName>
    </recommendedName>
</protein>
<evidence type="ECO:0000256" key="1">
    <source>
        <dbReference type="ARBA" id="ARBA00022531"/>
    </source>
</evidence>
<dbReference type="AlphaFoldDB" id="A0A7X6DLY1"/>
<proteinExistence type="predicted"/>
<gene>
    <name evidence="5" type="ORF">MNODULE_02635</name>
</gene>
<feature type="domain" description="BACON" evidence="4">
    <location>
        <begin position="41"/>
        <end position="122"/>
    </location>
</feature>
<feature type="domain" description="Photosynthesis system II assembly factor Ycf48/Hcf136-like" evidence="3">
    <location>
        <begin position="997"/>
        <end position="1079"/>
    </location>
</feature>
<sequence>MKKLTLLIFLIYLTGCNDGSGQKDWIFPSPTPFSPFIQLSAAELAFTGVGCGSNPAGQTFEITNAGKGTFTWSTSNVPSWLMLTPSGGTAPTTVTAQIDTTGLSCGEDYSQTVHFEAPDAGNTPVSLTVTVTIPAPTTPPPAIITDTPKVTFTASSCGGIATSGSPSFTITSDGNVGFNWNATASQPWIQFAPTNGTDGATITVADIDTATLPCGATSSGTITLSSTATGVSPQSVTVEVVVPPRPAIITDKLKVTFTASSCGGVATSGSPSFMITSDGNGGFNWSGAGNAAWIQFAPTNGTDGATVTVANVDTADLPCGATSSGTITLTSAEAGNSPQNVTVEVVVPSAANITPSPSALGFFATACKGSPDPQPFTIQNNGGSSLGWSAAVTYAGAETGWVSLDITSGTVAAGATSTDITVTVDASTLTCGQARSATLTLTATSGGSTLSPVQSKTIEVGLSNPVAWKHQNPKPTSYPINDVTFSEEGVAWAVADSGTILRSPPDSPDYGNNWIPVVSGTGEDLRAIRFVNSLEGWIVGDGGTILHSSDGGATWEAESSSTTQPLQSVYFLDASHGWAVGDAGTILYRDGGGSWAPIASGRTDQLTHVFMNDATHGWITTNNANDSILWTDDNWAGIIPQDRKSARQLYSLFFLPKDPNSPFPDRLEGWAVGAPDVGGEGSILHIYSDTGSEPWTTEMVASGTPSTLLDVFMSTPSLGWAVGGDDNTGAGTILQWNGAAWLPVTFNAGDPSLPSAKYFRGVASNNGNGVAAGLSGMVFTSFNGTEWDNVSGPSMNHLKSVGFALDGVNGWAVGDAGTVLTTSNGGTSWVKESGVAGDFNGVSVVSATDVWAVTNTRGVYHYSSGAWGLDTTLAGSGNLKGVYFANATNGWAVGRVTNAGTTRQVYYYNGATWSPQASACIPAAATMNGVYFLDAGSGWMVGTSGWTARTTDGGASWACTQTVSTTWNGVYFVSASTGWAVGSSGRIYKTTNGGVTWAAQASSTTSTLFDVHFSDANNGWVVGAAGMVLYTQNGGTNWTRQSPAGTNQNLNGVYFTPGGLEGWAVGNNGVLLHTDSGGVN</sequence>
<name>A0A7X6DLY1_9BACT</name>
<dbReference type="InterPro" id="IPR028203">
    <property type="entry name" value="PSII_CF48-like_dom"/>
</dbReference>
<evidence type="ECO:0000256" key="2">
    <source>
        <dbReference type="ARBA" id="ARBA00023276"/>
    </source>
</evidence>
<dbReference type="EMBL" id="VTOW01000001">
    <property type="protein sequence ID" value="NKE69643.1"/>
    <property type="molecule type" value="Genomic_DNA"/>
</dbReference>
<dbReference type="Gene3D" id="2.130.10.10">
    <property type="entry name" value="YVTN repeat-like/Quinoprotein amine dehydrogenase"/>
    <property type="match status" value="1"/>
</dbReference>
<keyword evidence="6" id="KW-1185">Reference proteome</keyword>
<evidence type="ECO:0008006" key="7">
    <source>
        <dbReference type="Google" id="ProtNLM"/>
    </source>
</evidence>
<evidence type="ECO:0000313" key="6">
    <source>
        <dbReference type="Proteomes" id="UP000534783"/>
    </source>
</evidence>
<evidence type="ECO:0000259" key="3">
    <source>
        <dbReference type="Pfam" id="PF14870"/>
    </source>
</evidence>
<dbReference type="PANTHER" id="PTHR47199">
    <property type="entry name" value="PHOTOSYSTEM II STABILITY/ASSEMBLY FACTOR HCF136, CHLOROPLASTIC"/>
    <property type="match status" value="1"/>
</dbReference>
<dbReference type="PANTHER" id="PTHR47199:SF2">
    <property type="entry name" value="PHOTOSYSTEM II STABILITY_ASSEMBLY FACTOR HCF136, CHLOROPLASTIC"/>
    <property type="match status" value="1"/>
</dbReference>
<dbReference type="GO" id="GO:0015979">
    <property type="term" value="P:photosynthesis"/>
    <property type="evidence" value="ECO:0007669"/>
    <property type="project" value="UniProtKB-KW"/>
</dbReference>
<reference evidence="5 6" key="1">
    <citation type="journal article" date="2020" name="Nature">
        <title>Bacterial chemolithoautotrophy via manganese oxidation.</title>
        <authorList>
            <person name="Yu H."/>
            <person name="Leadbetter J.R."/>
        </authorList>
    </citation>
    <scope>NUCLEOTIDE SEQUENCE [LARGE SCALE GENOMIC DNA]</scope>
    <source>
        <strain evidence="5 6">Mn-1</strain>
    </source>
</reference>
<feature type="domain" description="Photosynthesis system II assembly factor Ycf48/Hcf136-like" evidence="3">
    <location>
        <begin position="468"/>
        <end position="587"/>
    </location>
</feature>
<dbReference type="InterPro" id="IPR024361">
    <property type="entry name" value="BACON"/>
</dbReference>